<evidence type="ECO:0000256" key="1">
    <source>
        <dbReference type="SAM" id="SignalP"/>
    </source>
</evidence>
<accession>A0A1M6BX36</accession>
<dbReference type="FunFam" id="2.30.180.10:FF:000032">
    <property type="entry name" value="Fasciclin domain-containing protein, putative"/>
    <property type="match status" value="1"/>
</dbReference>
<dbReference type="Pfam" id="PF02469">
    <property type="entry name" value="Fasciclin"/>
    <property type="match status" value="1"/>
</dbReference>
<protein>
    <submittedName>
        <fullName evidence="3">Uncaracterized surface protein containing fasciclin (FAS1) repeats</fullName>
    </submittedName>
</protein>
<reference evidence="3 4" key="1">
    <citation type="submission" date="2016-11" db="EMBL/GenBank/DDBJ databases">
        <authorList>
            <person name="Jaros S."/>
            <person name="Januszkiewicz K."/>
            <person name="Wedrychowicz H."/>
        </authorList>
    </citation>
    <scope>NUCLEOTIDE SEQUENCE [LARGE SCALE GENOMIC DNA]</scope>
    <source>
        <strain evidence="3 4">DSM 100565</strain>
    </source>
</reference>
<keyword evidence="4" id="KW-1185">Reference proteome</keyword>
<dbReference type="SMART" id="SM00554">
    <property type="entry name" value="FAS1"/>
    <property type="match status" value="1"/>
</dbReference>
<dbReference type="SUPFAM" id="SSF82153">
    <property type="entry name" value="FAS1 domain"/>
    <property type="match status" value="1"/>
</dbReference>
<dbReference type="InterPro" id="IPR000782">
    <property type="entry name" value="FAS1_domain"/>
</dbReference>
<name>A0A1M6BX36_9RHOB</name>
<dbReference type="PANTHER" id="PTHR10900">
    <property type="entry name" value="PERIOSTIN-RELATED"/>
    <property type="match status" value="1"/>
</dbReference>
<dbReference type="STRING" id="1447782.SAMN05444417_0885"/>
<dbReference type="InterPro" id="IPR050904">
    <property type="entry name" value="Adhesion/Biosynth-related"/>
</dbReference>
<sequence length="173" mass="17609">MLRTLATSATLAVVIGSSAYAQDLDIVQTAQATPDLSTLVTAVEAAGLAETLSGEGPFTVFAPSNAAFEALPEGTLDTLLADPATLGTILQCHVVAGEVYSEALIDMIQAQNNRAMIETLGGCMLEAELTEASGTAEVMITDENGNTIGLGAVDIATSNGVVHVIDGVIMPAM</sequence>
<feature type="domain" description="FAS1" evidence="2">
    <location>
        <begin position="23"/>
        <end position="169"/>
    </location>
</feature>
<gene>
    <name evidence="3" type="ORF">SAMN05444417_0885</name>
</gene>
<feature type="chain" id="PRO_5012929067" evidence="1">
    <location>
        <begin position="22"/>
        <end position="173"/>
    </location>
</feature>
<dbReference type="RefSeq" id="WP_073326624.1">
    <property type="nucleotide sequence ID" value="NZ_FQYO01000002.1"/>
</dbReference>
<dbReference type="GO" id="GO:0005615">
    <property type="term" value="C:extracellular space"/>
    <property type="evidence" value="ECO:0007669"/>
    <property type="project" value="TreeGrafter"/>
</dbReference>
<dbReference type="OrthoDB" id="9800666at2"/>
<dbReference type="EMBL" id="FQYO01000002">
    <property type="protein sequence ID" value="SHI53068.1"/>
    <property type="molecule type" value="Genomic_DNA"/>
</dbReference>
<proteinExistence type="predicted"/>
<evidence type="ECO:0000313" key="4">
    <source>
        <dbReference type="Proteomes" id="UP000184292"/>
    </source>
</evidence>
<dbReference type="Proteomes" id="UP000184292">
    <property type="component" value="Unassembled WGS sequence"/>
</dbReference>
<dbReference type="InterPro" id="IPR036378">
    <property type="entry name" value="FAS1_dom_sf"/>
</dbReference>
<dbReference type="PANTHER" id="PTHR10900:SF77">
    <property type="entry name" value="FI19380P1"/>
    <property type="match status" value="1"/>
</dbReference>
<evidence type="ECO:0000313" key="3">
    <source>
        <dbReference type="EMBL" id="SHI53068.1"/>
    </source>
</evidence>
<feature type="signal peptide" evidence="1">
    <location>
        <begin position="1"/>
        <end position="21"/>
    </location>
</feature>
<keyword evidence="1" id="KW-0732">Signal</keyword>
<dbReference type="AlphaFoldDB" id="A0A1M6BX36"/>
<dbReference type="Gene3D" id="2.30.180.10">
    <property type="entry name" value="FAS1 domain"/>
    <property type="match status" value="1"/>
</dbReference>
<dbReference type="PROSITE" id="PS50213">
    <property type="entry name" value="FAS1"/>
    <property type="match status" value="1"/>
</dbReference>
<evidence type="ECO:0000259" key="2">
    <source>
        <dbReference type="PROSITE" id="PS50213"/>
    </source>
</evidence>
<organism evidence="3 4">
    <name type="scientific">Wenxinia saemankumensis</name>
    <dbReference type="NCBI Taxonomy" id="1447782"/>
    <lineage>
        <taxon>Bacteria</taxon>
        <taxon>Pseudomonadati</taxon>
        <taxon>Pseudomonadota</taxon>
        <taxon>Alphaproteobacteria</taxon>
        <taxon>Rhodobacterales</taxon>
        <taxon>Roseobacteraceae</taxon>
        <taxon>Wenxinia</taxon>
    </lineage>
</organism>